<accession>A0A5D4KIF8</accession>
<comment type="subcellular location">
    <subcellularLocation>
        <location evidence="1">Cell membrane</location>
        <topology evidence="1">Multi-pass membrane protein</topology>
    </subcellularLocation>
</comment>
<evidence type="ECO:0000256" key="2">
    <source>
        <dbReference type="ARBA" id="ARBA00010792"/>
    </source>
</evidence>
<evidence type="ECO:0000256" key="6">
    <source>
        <dbReference type="ARBA" id="ARBA00023136"/>
    </source>
</evidence>
<feature type="transmembrane region" description="Helical" evidence="7">
    <location>
        <begin position="123"/>
        <end position="145"/>
    </location>
</feature>
<comment type="similarity">
    <text evidence="2">Belongs to the DedA family.</text>
</comment>
<evidence type="ECO:0000256" key="3">
    <source>
        <dbReference type="ARBA" id="ARBA00022475"/>
    </source>
</evidence>
<feature type="transmembrane region" description="Helical" evidence="7">
    <location>
        <begin position="96"/>
        <end position="116"/>
    </location>
</feature>
<name>A0A5D4KIF8_9BACI</name>
<evidence type="ECO:0000259" key="8">
    <source>
        <dbReference type="Pfam" id="PF09335"/>
    </source>
</evidence>
<feature type="transmembrane region" description="Helical" evidence="7">
    <location>
        <begin position="45"/>
        <end position="66"/>
    </location>
</feature>
<evidence type="ECO:0000256" key="5">
    <source>
        <dbReference type="ARBA" id="ARBA00022989"/>
    </source>
</evidence>
<dbReference type="InterPro" id="IPR051311">
    <property type="entry name" value="DedA_domain"/>
</dbReference>
<keyword evidence="4 7" id="KW-0812">Transmembrane</keyword>
<dbReference type="GO" id="GO:0005886">
    <property type="term" value="C:plasma membrane"/>
    <property type="evidence" value="ECO:0007669"/>
    <property type="project" value="UniProtKB-SubCell"/>
</dbReference>
<comment type="caution">
    <text evidence="9">The sequence shown here is derived from an EMBL/GenBank/DDBJ whole genome shotgun (WGS) entry which is preliminary data.</text>
</comment>
<sequence length="193" mass="21899">MNFLVGLGIWGLLLGVLIEAVSLPFPAALFILIYGYILQPSPLEILLYSLAVSVFYVMVSYIPYWLSIKYEDDIRRKLSKRKQEKFDRWTDKYGDWTITLGRILGMGYIAYLGGFCSIKPARYGLLTFLGILPISIAMFYLGSIGNLDALKEGFNNVQWIINGLLLTVTVSYILMKLLKRKPVLAKVKQKDNA</sequence>
<evidence type="ECO:0000313" key="10">
    <source>
        <dbReference type="Proteomes" id="UP000323317"/>
    </source>
</evidence>
<reference evidence="9 10" key="1">
    <citation type="submission" date="2019-08" db="EMBL/GenBank/DDBJ databases">
        <title>Bacillus genomes from the desert of Cuatro Cienegas, Coahuila.</title>
        <authorList>
            <person name="Olmedo-Alvarez G."/>
        </authorList>
    </citation>
    <scope>NUCLEOTIDE SEQUENCE [LARGE SCALE GENOMIC DNA]</scope>
    <source>
        <strain evidence="9 10">CH40_1T</strain>
    </source>
</reference>
<dbReference type="Proteomes" id="UP000323317">
    <property type="component" value="Unassembled WGS sequence"/>
</dbReference>
<keyword evidence="5 7" id="KW-1133">Transmembrane helix</keyword>
<dbReference type="EMBL" id="VTEH01000003">
    <property type="protein sequence ID" value="TYR76620.1"/>
    <property type="molecule type" value="Genomic_DNA"/>
</dbReference>
<organism evidence="9 10">
    <name type="scientific">Rossellomorea vietnamensis</name>
    <dbReference type="NCBI Taxonomy" id="218284"/>
    <lineage>
        <taxon>Bacteria</taxon>
        <taxon>Bacillati</taxon>
        <taxon>Bacillota</taxon>
        <taxon>Bacilli</taxon>
        <taxon>Bacillales</taxon>
        <taxon>Bacillaceae</taxon>
        <taxon>Rossellomorea</taxon>
    </lineage>
</organism>
<keyword evidence="6 7" id="KW-0472">Membrane</keyword>
<evidence type="ECO:0000313" key="9">
    <source>
        <dbReference type="EMBL" id="TYR76620.1"/>
    </source>
</evidence>
<dbReference type="Pfam" id="PF09335">
    <property type="entry name" value="VTT_dom"/>
    <property type="match status" value="1"/>
</dbReference>
<feature type="domain" description="VTT" evidence="8">
    <location>
        <begin position="29"/>
        <end position="143"/>
    </location>
</feature>
<dbReference type="PANTHER" id="PTHR42709:SF6">
    <property type="entry name" value="UNDECAPRENYL PHOSPHATE TRANSPORTER A"/>
    <property type="match status" value="1"/>
</dbReference>
<evidence type="ECO:0000256" key="1">
    <source>
        <dbReference type="ARBA" id="ARBA00004651"/>
    </source>
</evidence>
<protein>
    <recommendedName>
        <fullName evidence="8">VTT domain-containing protein</fullName>
    </recommendedName>
</protein>
<gene>
    <name evidence="9" type="ORF">FZC79_07070</name>
</gene>
<feature type="transmembrane region" description="Helical" evidence="7">
    <location>
        <begin position="157"/>
        <end position="178"/>
    </location>
</feature>
<proteinExistence type="inferred from homology"/>
<feature type="transmembrane region" description="Helical" evidence="7">
    <location>
        <begin position="12"/>
        <end position="38"/>
    </location>
</feature>
<dbReference type="InterPro" id="IPR032816">
    <property type="entry name" value="VTT_dom"/>
</dbReference>
<keyword evidence="3" id="KW-1003">Cell membrane</keyword>
<evidence type="ECO:0000256" key="7">
    <source>
        <dbReference type="SAM" id="Phobius"/>
    </source>
</evidence>
<dbReference type="AlphaFoldDB" id="A0A5D4KIF8"/>
<evidence type="ECO:0000256" key="4">
    <source>
        <dbReference type="ARBA" id="ARBA00022692"/>
    </source>
</evidence>
<dbReference type="PANTHER" id="PTHR42709">
    <property type="entry name" value="ALKALINE PHOSPHATASE LIKE PROTEIN"/>
    <property type="match status" value="1"/>
</dbReference>